<sequence>MGMGWKYHSPPGWPEPPEDWTPPAGWRPDPAWPSAPEGWQFWVSDGADDPTLMFELPPDEGPFTSLDELINHPRGERPDSGTPRPGPTADAVTARSASDAAVEATDVVVEDADAADATDVDPSPQPVLATAMDAAEQPVPADQAPADVWARPATEAVAARDATMPPEQLPEPVPTTAHPQPAPVLAVQTAMAMDAAAAPDAVWSDQRPRPVWPVDPAMTAEPAWIAEPAPEPALADTPPPAWTDEPTSPAWVAAPAMSAEPAWAGATDAVAAAQDTTGAAPAFATAPDTTGAAPAFAATAPELTPATMSATSEPVAVEREPAVTPAMSEPVGVEREPVVMAATSALVDVETVDAAAIGDPVAAAAEVAEPEPVPVAAPLTSGIAWPAFDPKDAEEPEPVPVGVPTAGVPLTGVPVMAFAAEPTPAPASPPPGTPPGTPHLPAHAASHVPAHAATRSRRPWWIWGLAGAAGLLLCAMVGVGGFLAVRWGDGGSTAVAEPGATAVGTVPEAEASKQAQARPIPSPSSQAAQAQPQDQIFEGEGPQTVPVELGNTFHTVALTYMGTGAFVVRTVKADGQEIQTLVSAAESYEGVRPLDLGEIRPDAVSIQADGGWRMVVRPLASAQTFSGNASGVGADVLLIPRTAAESVKVAFDHRGTGKFTVQAIGSDSATLISQEGDFTGETMLPRGTVVVVIDTNGVWTFSRE</sequence>
<dbReference type="AlphaFoldDB" id="A0A8J3LAU1"/>
<gene>
    <name evidence="3" type="ORF">Cme02nite_58600</name>
</gene>
<comment type="caution">
    <text evidence="3">The sequence shown here is derived from an EMBL/GenBank/DDBJ whole genome shotgun (WGS) entry which is preliminary data.</text>
</comment>
<feature type="region of interest" description="Disordered" evidence="1">
    <location>
        <begin position="507"/>
        <end position="533"/>
    </location>
</feature>
<dbReference type="Proteomes" id="UP000660339">
    <property type="component" value="Unassembled WGS sequence"/>
</dbReference>
<keyword evidence="2" id="KW-0812">Transmembrane</keyword>
<evidence type="ECO:0000313" key="3">
    <source>
        <dbReference type="EMBL" id="GIG17528.1"/>
    </source>
</evidence>
<proteinExistence type="predicted"/>
<keyword evidence="4" id="KW-1185">Reference proteome</keyword>
<reference evidence="3" key="1">
    <citation type="submission" date="2021-01" db="EMBL/GenBank/DDBJ databases">
        <title>Whole genome shotgun sequence of Catellatospora methionotrophica NBRC 14553.</title>
        <authorList>
            <person name="Komaki H."/>
            <person name="Tamura T."/>
        </authorList>
    </citation>
    <scope>NUCLEOTIDE SEQUENCE</scope>
    <source>
        <strain evidence="3">NBRC 14553</strain>
    </source>
</reference>
<evidence type="ECO:0000313" key="4">
    <source>
        <dbReference type="Proteomes" id="UP000660339"/>
    </source>
</evidence>
<feature type="compositionally biased region" description="Basic and acidic residues" evidence="1">
    <location>
        <begin position="69"/>
        <end position="79"/>
    </location>
</feature>
<feature type="compositionally biased region" description="Low complexity" evidence="1">
    <location>
        <begin position="514"/>
        <end position="533"/>
    </location>
</feature>
<evidence type="ECO:0000256" key="2">
    <source>
        <dbReference type="SAM" id="Phobius"/>
    </source>
</evidence>
<name>A0A8J3LAU1_9ACTN</name>
<organism evidence="3 4">
    <name type="scientific">Catellatospora methionotrophica</name>
    <dbReference type="NCBI Taxonomy" id="121620"/>
    <lineage>
        <taxon>Bacteria</taxon>
        <taxon>Bacillati</taxon>
        <taxon>Actinomycetota</taxon>
        <taxon>Actinomycetes</taxon>
        <taxon>Micromonosporales</taxon>
        <taxon>Micromonosporaceae</taxon>
        <taxon>Catellatospora</taxon>
    </lineage>
</organism>
<evidence type="ECO:0000256" key="1">
    <source>
        <dbReference type="SAM" id="MobiDB-lite"/>
    </source>
</evidence>
<keyword evidence="2" id="KW-0472">Membrane</keyword>
<keyword evidence="2" id="KW-1133">Transmembrane helix</keyword>
<dbReference type="EMBL" id="BONJ01000032">
    <property type="protein sequence ID" value="GIG17528.1"/>
    <property type="molecule type" value="Genomic_DNA"/>
</dbReference>
<protein>
    <submittedName>
        <fullName evidence="3">Uncharacterized protein</fullName>
    </submittedName>
</protein>
<feature type="transmembrane region" description="Helical" evidence="2">
    <location>
        <begin position="460"/>
        <end position="485"/>
    </location>
</feature>
<accession>A0A8J3LAU1</accession>
<feature type="region of interest" description="Disordered" evidence="1">
    <location>
        <begin position="1"/>
        <end position="99"/>
    </location>
</feature>